<reference evidence="2 3" key="1">
    <citation type="journal article" date="2015" name="Genome Biol. Evol.">
        <title>Phylogenomic analyses indicate that early fungi evolved digesting cell walls of algal ancestors of land plants.</title>
        <authorList>
            <person name="Chang Y."/>
            <person name="Wang S."/>
            <person name="Sekimoto S."/>
            <person name="Aerts A.L."/>
            <person name="Choi C."/>
            <person name="Clum A."/>
            <person name="LaButti K.M."/>
            <person name="Lindquist E.A."/>
            <person name="Yee Ngan C."/>
            <person name="Ohm R.A."/>
            <person name="Salamov A.A."/>
            <person name="Grigoriev I.V."/>
            <person name="Spatafora J.W."/>
            <person name="Berbee M.L."/>
        </authorList>
    </citation>
    <scope>NUCLEOTIDE SEQUENCE [LARGE SCALE GENOMIC DNA]</scope>
    <source>
        <strain evidence="2 3">JEL478</strain>
    </source>
</reference>
<dbReference type="Proteomes" id="UP000070544">
    <property type="component" value="Unassembled WGS sequence"/>
</dbReference>
<feature type="compositionally biased region" description="Polar residues" evidence="1">
    <location>
        <begin position="1"/>
        <end position="20"/>
    </location>
</feature>
<feature type="compositionally biased region" description="Pro residues" evidence="1">
    <location>
        <begin position="76"/>
        <end position="85"/>
    </location>
</feature>
<evidence type="ECO:0000313" key="2">
    <source>
        <dbReference type="EMBL" id="KXS20628.1"/>
    </source>
</evidence>
<name>A0A139AV77_GONPJ</name>
<sequence>MSSRHFQQRRSSPSLSSETPRPTCPIAAPIPSTSLPANHTLPHSSSHVPGLQTHSSHSLQNPIVPTLRPTCLIAPVPHPPPPELTQPPKQHRCP</sequence>
<evidence type="ECO:0000256" key="1">
    <source>
        <dbReference type="SAM" id="MobiDB-lite"/>
    </source>
</evidence>
<feature type="region of interest" description="Disordered" evidence="1">
    <location>
        <begin position="1"/>
        <end position="94"/>
    </location>
</feature>
<dbReference type="AlphaFoldDB" id="A0A139AV77"/>
<keyword evidence="3" id="KW-1185">Reference proteome</keyword>
<gene>
    <name evidence="2" type="ORF">M427DRAFT_52215</name>
</gene>
<accession>A0A139AV77</accession>
<organism evidence="2 3">
    <name type="scientific">Gonapodya prolifera (strain JEL478)</name>
    <name type="common">Monoblepharis prolifera</name>
    <dbReference type="NCBI Taxonomy" id="1344416"/>
    <lineage>
        <taxon>Eukaryota</taxon>
        <taxon>Fungi</taxon>
        <taxon>Fungi incertae sedis</taxon>
        <taxon>Chytridiomycota</taxon>
        <taxon>Chytridiomycota incertae sedis</taxon>
        <taxon>Monoblepharidomycetes</taxon>
        <taxon>Monoblepharidales</taxon>
        <taxon>Gonapodyaceae</taxon>
        <taxon>Gonapodya</taxon>
    </lineage>
</organism>
<evidence type="ECO:0000313" key="3">
    <source>
        <dbReference type="Proteomes" id="UP000070544"/>
    </source>
</evidence>
<protein>
    <submittedName>
        <fullName evidence="2">Uncharacterized protein</fullName>
    </submittedName>
</protein>
<proteinExistence type="predicted"/>
<dbReference type="EMBL" id="KQ965735">
    <property type="protein sequence ID" value="KXS20628.1"/>
    <property type="molecule type" value="Genomic_DNA"/>
</dbReference>
<feature type="compositionally biased region" description="Polar residues" evidence="1">
    <location>
        <begin position="31"/>
        <end position="63"/>
    </location>
</feature>